<dbReference type="Proteomes" id="UP001304895">
    <property type="component" value="Unassembled WGS sequence"/>
</dbReference>
<name>A0AAN6UDX2_9PEZI</name>
<keyword evidence="3" id="KW-1185">Reference proteome</keyword>
<reference evidence="2" key="1">
    <citation type="journal article" date="2023" name="Mol. Phylogenet. Evol.">
        <title>Genome-scale phylogeny and comparative genomics of the fungal order Sordariales.</title>
        <authorList>
            <person name="Hensen N."/>
            <person name="Bonometti L."/>
            <person name="Westerberg I."/>
            <person name="Brannstrom I.O."/>
            <person name="Guillou S."/>
            <person name="Cros-Aarteil S."/>
            <person name="Calhoun S."/>
            <person name="Haridas S."/>
            <person name="Kuo A."/>
            <person name="Mondo S."/>
            <person name="Pangilinan J."/>
            <person name="Riley R."/>
            <person name="LaButti K."/>
            <person name="Andreopoulos B."/>
            <person name="Lipzen A."/>
            <person name="Chen C."/>
            <person name="Yan M."/>
            <person name="Daum C."/>
            <person name="Ng V."/>
            <person name="Clum A."/>
            <person name="Steindorff A."/>
            <person name="Ohm R.A."/>
            <person name="Martin F."/>
            <person name="Silar P."/>
            <person name="Natvig D.O."/>
            <person name="Lalanne C."/>
            <person name="Gautier V."/>
            <person name="Ament-Velasquez S.L."/>
            <person name="Kruys A."/>
            <person name="Hutchinson M.I."/>
            <person name="Powell A.J."/>
            <person name="Barry K."/>
            <person name="Miller A.N."/>
            <person name="Grigoriev I.V."/>
            <person name="Debuchy R."/>
            <person name="Gladieux P."/>
            <person name="Hiltunen Thoren M."/>
            <person name="Johannesson H."/>
        </authorList>
    </citation>
    <scope>NUCLEOTIDE SEQUENCE</scope>
    <source>
        <strain evidence="2">CBS 123565</strain>
    </source>
</reference>
<proteinExistence type="predicted"/>
<evidence type="ECO:0000313" key="2">
    <source>
        <dbReference type="EMBL" id="KAK4131253.1"/>
    </source>
</evidence>
<feature type="compositionally biased region" description="Basic and acidic residues" evidence="1">
    <location>
        <begin position="342"/>
        <end position="370"/>
    </location>
</feature>
<feature type="region of interest" description="Disordered" evidence="1">
    <location>
        <begin position="157"/>
        <end position="176"/>
    </location>
</feature>
<dbReference type="EMBL" id="MU853426">
    <property type="protein sequence ID" value="KAK4131253.1"/>
    <property type="molecule type" value="Genomic_DNA"/>
</dbReference>
<comment type="caution">
    <text evidence="2">The sequence shown here is derived from an EMBL/GenBank/DDBJ whole genome shotgun (WGS) entry which is preliminary data.</text>
</comment>
<gene>
    <name evidence="2" type="ORF">BT67DRAFT_436401</name>
</gene>
<evidence type="ECO:0000313" key="3">
    <source>
        <dbReference type="Proteomes" id="UP001304895"/>
    </source>
</evidence>
<dbReference type="AlphaFoldDB" id="A0AAN6UDX2"/>
<feature type="region of interest" description="Disordered" evidence="1">
    <location>
        <begin position="264"/>
        <end position="287"/>
    </location>
</feature>
<feature type="region of interest" description="Disordered" evidence="1">
    <location>
        <begin position="58"/>
        <end position="104"/>
    </location>
</feature>
<accession>A0AAN6UDX2</accession>
<sequence length="387" mass="42665">MAIRAAKDCARMEGSQADMMLSPRTNQQACLKYAVFSKVVFSSSPPGNERPLTCHRRTGKTTRLEPLSIHQPPPRQGTQCAAPDEMAPTHSRAPSLPSIPDVDFDFDEKSQLLPELDDMLSLAGCDDTATLDEENNSQISRSRSTHAVPFDLQPRRIPVRFPSSSSSSTTSTTSSTTYSAALPFAARCTDLACQSQAFQVPASQKTVLESWTITYHQPTTHPTSQYRALGITWWQRTRREAGSIQSVVPNTHLSQAELAAAIQTHAASHRNATRPPPTEAAGGGDSSAYARGLEARLRALEWPVQDEVHELLGDREQSSSTAFRRREWRVVALSEVPGGELTDARPTDLARRRDEGHRPWRTADEREGAGKRRCSRVAGKSEQYGDF</sequence>
<evidence type="ECO:0000256" key="1">
    <source>
        <dbReference type="SAM" id="MobiDB-lite"/>
    </source>
</evidence>
<feature type="region of interest" description="Disordered" evidence="1">
    <location>
        <begin position="339"/>
        <end position="387"/>
    </location>
</feature>
<protein>
    <submittedName>
        <fullName evidence="2">Uncharacterized protein</fullName>
    </submittedName>
</protein>
<reference evidence="2" key="2">
    <citation type="submission" date="2023-05" db="EMBL/GenBank/DDBJ databases">
        <authorList>
            <consortium name="Lawrence Berkeley National Laboratory"/>
            <person name="Steindorff A."/>
            <person name="Hensen N."/>
            <person name="Bonometti L."/>
            <person name="Westerberg I."/>
            <person name="Brannstrom I.O."/>
            <person name="Guillou S."/>
            <person name="Cros-Aarteil S."/>
            <person name="Calhoun S."/>
            <person name="Haridas S."/>
            <person name="Kuo A."/>
            <person name="Mondo S."/>
            <person name="Pangilinan J."/>
            <person name="Riley R."/>
            <person name="Labutti K."/>
            <person name="Andreopoulos B."/>
            <person name="Lipzen A."/>
            <person name="Chen C."/>
            <person name="Yanf M."/>
            <person name="Daum C."/>
            <person name="Ng V."/>
            <person name="Clum A."/>
            <person name="Ohm R."/>
            <person name="Martin F."/>
            <person name="Silar P."/>
            <person name="Natvig D."/>
            <person name="Lalanne C."/>
            <person name="Gautier V."/>
            <person name="Ament-Velasquez S.L."/>
            <person name="Kruys A."/>
            <person name="Hutchinson M.I."/>
            <person name="Powell A.J."/>
            <person name="Barry K."/>
            <person name="Miller A.N."/>
            <person name="Grigoriev I.V."/>
            <person name="Debuchy R."/>
            <person name="Gladieux P."/>
            <person name="Thoren M.H."/>
            <person name="Johannesson H."/>
        </authorList>
    </citation>
    <scope>NUCLEOTIDE SEQUENCE</scope>
    <source>
        <strain evidence="2">CBS 123565</strain>
    </source>
</reference>
<feature type="compositionally biased region" description="Low complexity" evidence="1">
    <location>
        <begin position="163"/>
        <end position="176"/>
    </location>
</feature>
<organism evidence="2 3">
    <name type="scientific">Trichocladium antarcticum</name>
    <dbReference type="NCBI Taxonomy" id="1450529"/>
    <lineage>
        <taxon>Eukaryota</taxon>
        <taxon>Fungi</taxon>
        <taxon>Dikarya</taxon>
        <taxon>Ascomycota</taxon>
        <taxon>Pezizomycotina</taxon>
        <taxon>Sordariomycetes</taxon>
        <taxon>Sordariomycetidae</taxon>
        <taxon>Sordariales</taxon>
        <taxon>Chaetomiaceae</taxon>
        <taxon>Trichocladium</taxon>
    </lineage>
</organism>